<organism evidence="5 6">
    <name type="scientific">Chlorobium limicola</name>
    <dbReference type="NCBI Taxonomy" id="1092"/>
    <lineage>
        <taxon>Bacteria</taxon>
        <taxon>Pseudomonadati</taxon>
        <taxon>Chlorobiota</taxon>
        <taxon>Chlorobiia</taxon>
        <taxon>Chlorobiales</taxon>
        <taxon>Chlorobiaceae</taxon>
        <taxon>Chlorobium/Pelodictyon group</taxon>
        <taxon>Chlorobium</taxon>
    </lineage>
</organism>
<evidence type="ECO:0008006" key="7">
    <source>
        <dbReference type="Google" id="ProtNLM"/>
    </source>
</evidence>
<accession>A0A101J4U0</accession>
<keyword evidence="1" id="KW-0949">S-adenosyl-L-methionine</keyword>
<dbReference type="Pfam" id="PF01887">
    <property type="entry name" value="SAM_HAT_N"/>
    <property type="match status" value="1"/>
</dbReference>
<sequence>MSVSDGSDPVVILMTDFGLRDTYVGQMKSVISSICPNARVIDLSHDVDPQNIAQGAFFLERSMPFFPDRAVVVCVIDPGVGTSRKPIAIKTARQTFLAPDNGLLTPVLGLQTITDCISISNPEIMLPVQSSTFHGRDIFSPAAAHLCAGFPFDRLGDPVNPASCITLPAEKNRIENGNIIEGRVLFCDHFGNIVTSLESSLVENRHRWEISAEGIDGLPIVKTYEDVDEGKLLAYRGSFDTIEIAVRNGSAAGITGLKHGAAVRLIRKKTVTTANPS</sequence>
<evidence type="ECO:0000313" key="6">
    <source>
        <dbReference type="Proteomes" id="UP000053937"/>
    </source>
</evidence>
<dbReference type="SUPFAM" id="SSF101852">
    <property type="entry name" value="Bacterial fluorinating enzyme, C-terminal domain"/>
    <property type="match status" value="1"/>
</dbReference>
<dbReference type="PIRSF" id="PIRSF006779">
    <property type="entry name" value="UCP006779"/>
    <property type="match status" value="1"/>
</dbReference>
<dbReference type="InterPro" id="IPR046469">
    <property type="entry name" value="SAM_HAT_N"/>
</dbReference>
<dbReference type="PANTHER" id="PTHR35092:SF1">
    <property type="entry name" value="CHLORINASE MJ1651"/>
    <property type="match status" value="1"/>
</dbReference>
<dbReference type="SUPFAM" id="SSF102522">
    <property type="entry name" value="Bacterial fluorinating enzyme, N-terminal domain"/>
    <property type="match status" value="1"/>
</dbReference>
<comment type="similarity">
    <text evidence="2">Belongs to the SAM hydrolase / SAM-dependent halogenase family.</text>
</comment>
<feature type="domain" description="S-adenosyl-l-methionine hydroxide adenosyltransferase N-terminal" evidence="3">
    <location>
        <begin position="11"/>
        <end position="156"/>
    </location>
</feature>
<dbReference type="Gene3D" id="3.40.50.10790">
    <property type="entry name" value="S-adenosyl-l-methionine hydroxide adenosyltransferase, N-terminal"/>
    <property type="match status" value="1"/>
</dbReference>
<dbReference type="InterPro" id="IPR046470">
    <property type="entry name" value="SAM_HAT_C"/>
</dbReference>
<dbReference type="PANTHER" id="PTHR35092">
    <property type="entry name" value="CHLORINASE MJ1651"/>
    <property type="match status" value="1"/>
</dbReference>
<feature type="domain" description="S-adenosyl-l-methionine hydroxide adenosyltransferase C-terminal" evidence="4">
    <location>
        <begin position="182"/>
        <end position="264"/>
    </location>
</feature>
<dbReference type="InterPro" id="IPR023228">
    <property type="entry name" value="SAM_OH_AdoTrfase_N_sf"/>
</dbReference>
<dbReference type="AlphaFoldDB" id="A0A101J4U0"/>
<dbReference type="EMBL" id="LMBR01000255">
    <property type="protein sequence ID" value="KUL20221.1"/>
    <property type="molecule type" value="Genomic_DNA"/>
</dbReference>
<dbReference type="Proteomes" id="UP000053937">
    <property type="component" value="Unassembled WGS sequence"/>
</dbReference>
<dbReference type="RefSeq" id="WP_059139762.1">
    <property type="nucleotide sequence ID" value="NZ_LMBR01000255.1"/>
</dbReference>
<dbReference type="OrthoDB" id="9792195at2"/>
<keyword evidence="6" id="KW-1185">Reference proteome</keyword>
<evidence type="ECO:0000313" key="5">
    <source>
        <dbReference type="EMBL" id="KUL20221.1"/>
    </source>
</evidence>
<comment type="caution">
    <text evidence="5">The sequence shown here is derived from an EMBL/GenBank/DDBJ whole genome shotgun (WGS) entry which is preliminary data.</text>
</comment>
<name>A0A101J4U0_CHLLI</name>
<evidence type="ECO:0000256" key="2">
    <source>
        <dbReference type="ARBA" id="ARBA00024035"/>
    </source>
</evidence>
<protein>
    <recommendedName>
        <fullName evidence="7">SAM-dependent chlorinase/fluorinase</fullName>
    </recommendedName>
</protein>
<dbReference type="Pfam" id="PF20257">
    <property type="entry name" value="SAM_HAT_C"/>
    <property type="match status" value="1"/>
</dbReference>
<reference evidence="5 6" key="1">
    <citation type="submission" date="2015-10" db="EMBL/GenBank/DDBJ databases">
        <title>Draft Genome Sequence of Chlorobium limicola strain Frasassi Growing under Artificial Lighting in the Frasassi Cave System.</title>
        <authorList>
            <person name="Mansor M."/>
            <person name="Macalady J."/>
        </authorList>
    </citation>
    <scope>NUCLEOTIDE SEQUENCE [LARGE SCALE GENOMIC DNA]</scope>
    <source>
        <strain evidence="5 6">Frasassi</strain>
    </source>
</reference>
<gene>
    <name evidence="5" type="ORF">ASB62_10165</name>
</gene>
<proteinExistence type="inferred from homology"/>
<evidence type="ECO:0000259" key="4">
    <source>
        <dbReference type="Pfam" id="PF20257"/>
    </source>
</evidence>
<dbReference type="Gene3D" id="2.40.30.90">
    <property type="entry name" value="Bacterial fluorinating enzyme like"/>
    <property type="match status" value="1"/>
</dbReference>
<evidence type="ECO:0000259" key="3">
    <source>
        <dbReference type="Pfam" id="PF01887"/>
    </source>
</evidence>
<dbReference type="InterPro" id="IPR023227">
    <property type="entry name" value="SAM_OH_AdoTrfase_C_sf"/>
</dbReference>
<dbReference type="InterPro" id="IPR002747">
    <property type="entry name" value="SAM_OH_AdoTrfase"/>
</dbReference>
<evidence type="ECO:0000256" key="1">
    <source>
        <dbReference type="ARBA" id="ARBA00022691"/>
    </source>
</evidence>